<keyword evidence="4" id="KW-1185">Reference proteome</keyword>
<dbReference type="PANTHER" id="PTHR16461:SF5">
    <property type="entry name" value="TOLL-INTERACTING PROTEIN"/>
    <property type="match status" value="1"/>
</dbReference>
<dbReference type="AlphaFoldDB" id="A0A6C1E7X6"/>
<accession>A0A6C1E7X6</accession>
<dbReference type="FunFam" id="1.10.8.10:FF:000064">
    <property type="entry name" value="Similar to CUE domain-containing protein"/>
    <property type="match status" value="1"/>
</dbReference>
<gene>
    <name evidence="3" type="primary">CUE5_2</name>
    <name evidence="3" type="ORF">GRS66_007993</name>
</gene>
<feature type="compositionally biased region" description="Basic and acidic residues" evidence="1">
    <location>
        <begin position="307"/>
        <end position="320"/>
    </location>
</feature>
<evidence type="ECO:0000259" key="2">
    <source>
        <dbReference type="PROSITE" id="PS51140"/>
    </source>
</evidence>
<dbReference type="InterPro" id="IPR009060">
    <property type="entry name" value="UBA-like_sf"/>
</dbReference>
<proteinExistence type="predicted"/>
<protein>
    <submittedName>
        <fullName evidence="3">Ubiquitin-binding protein cue5</fullName>
    </submittedName>
</protein>
<feature type="compositionally biased region" description="Acidic residues" evidence="1">
    <location>
        <begin position="414"/>
        <end position="426"/>
    </location>
</feature>
<organism evidence="3 4">
    <name type="scientific">Saccharomyces pastorianus</name>
    <name type="common">Lager yeast</name>
    <name type="synonym">Saccharomyces cerevisiae x Saccharomyces eubayanus</name>
    <dbReference type="NCBI Taxonomy" id="27292"/>
    <lineage>
        <taxon>Eukaryota</taxon>
        <taxon>Fungi</taxon>
        <taxon>Dikarya</taxon>
        <taxon>Ascomycota</taxon>
        <taxon>Saccharomycotina</taxon>
        <taxon>Saccharomycetes</taxon>
        <taxon>Saccharomycetales</taxon>
        <taxon>Saccharomycetaceae</taxon>
        <taxon>Saccharomyces</taxon>
    </lineage>
</organism>
<dbReference type="Proteomes" id="UP000501346">
    <property type="component" value="Chromosome SeVIII-SeXV"/>
</dbReference>
<dbReference type="Gene3D" id="1.10.8.10">
    <property type="entry name" value="DNA helicase RuvA subunit, C-terminal domain"/>
    <property type="match status" value="1"/>
</dbReference>
<sequence>MEEKDSKDIPSVEKKEAPKQIDEDIAKTTDVDLSADEKEDSDAADKDKSTPQNVKEGETPCEANDDTKAVSAKKTDEGEEKEEEQPPLPARNRSEEPAPKENPILQELKDAFPNLEEKYIKAVIIASQGALDPAFNALLFLSDPESGKDIELPTQPVRKISEAPVRRRQTQLEQDELLARQLDEQFNRSHSRRHHRDRAAQNTHEQRLKDRQRRRQNPLSPEERREYYGDAEEQEDSWSQFVDKDLPELTDRAGRSLQDTANKVSSWISDAYKRNFAQGNEQNNNQYGHQEQQEEWEPEIVDFSAQNEKKTRPQQPERKRFNSFGAQVGEDSLESHGIALHNEDAFEEDEDVPPQLPTRTKSGESAGKVVAETAYIDTPDTETKKKWQPLPPEPLDTTPTKVNAFSRDKKKNPDEDEFLINSDDEK</sequence>
<dbReference type="EMBL" id="CP049005">
    <property type="protein sequence ID" value="QID85418.1"/>
    <property type="molecule type" value="Genomic_DNA"/>
</dbReference>
<dbReference type="SMART" id="SM00546">
    <property type="entry name" value="CUE"/>
    <property type="match status" value="1"/>
</dbReference>
<feature type="compositionally biased region" description="Polar residues" evidence="1">
    <location>
        <begin position="277"/>
        <end position="290"/>
    </location>
</feature>
<dbReference type="GO" id="GO:0005737">
    <property type="term" value="C:cytoplasm"/>
    <property type="evidence" value="ECO:0007669"/>
    <property type="project" value="TreeGrafter"/>
</dbReference>
<dbReference type="InterPro" id="IPR003892">
    <property type="entry name" value="CUE"/>
</dbReference>
<evidence type="ECO:0000256" key="1">
    <source>
        <dbReference type="SAM" id="MobiDB-lite"/>
    </source>
</evidence>
<name>A0A6C1E7X6_SACPS</name>
<dbReference type="GO" id="GO:0006511">
    <property type="term" value="P:ubiquitin-dependent protein catabolic process"/>
    <property type="evidence" value="ECO:0007669"/>
    <property type="project" value="TreeGrafter"/>
</dbReference>
<feature type="region of interest" description="Disordered" evidence="1">
    <location>
        <begin position="145"/>
        <end position="173"/>
    </location>
</feature>
<evidence type="ECO:0000313" key="3">
    <source>
        <dbReference type="EMBL" id="QID85418.1"/>
    </source>
</evidence>
<dbReference type="PANTHER" id="PTHR16461">
    <property type="entry name" value="TOLL-INTERACTING PROTEIN"/>
    <property type="match status" value="1"/>
</dbReference>
<feature type="compositionally biased region" description="Basic and acidic residues" evidence="1">
    <location>
        <begin position="242"/>
        <end position="254"/>
    </location>
</feature>
<feature type="region of interest" description="Disordered" evidence="1">
    <location>
        <begin position="275"/>
        <end position="324"/>
    </location>
</feature>
<feature type="compositionally biased region" description="Basic and acidic residues" evidence="1">
    <location>
        <begin position="65"/>
        <end position="76"/>
    </location>
</feature>
<dbReference type="OrthoDB" id="9942608at2759"/>
<feature type="compositionally biased region" description="Basic and acidic residues" evidence="1">
    <location>
        <begin position="1"/>
        <end position="30"/>
    </location>
</feature>
<feature type="domain" description="CUE" evidence="2">
    <location>
        <begin position="100"/>
        <end position="143"/>
    </location>
</feature>
<feature type="region of interest" description="Disordered" evidence="1">
    <location>
        <begin position="1"/>
        <end position="106"/>
    </location>
</feature>
<dbReference type="GO" id="GO:0031624">
    <property type="term" value="F:ubiquitin conjugating enzyme binding"/>
    <property type="evidence" value="ECO:0007669"/>
    <property type="project" value="TreeGrafter"/>
</dbReference>
<dbReference type="CDD" id="cd14372">
    <property type="entry name" value="CUE_Cue5p_like"/>
    <property type="match status" value="1"/>
</dbReference>
<reference evidence="3 4" key="1">
    <citation type="journal article" date="2019" name="BMC Genomics">
        <title>Chromosome level assembly and comparative genome analysis confirm lager-brewing yeasts originated from a single hybridization.</title>
        <authorList>
            <person name="Salazar A.N."/>
            <person name="Gorter de Vries A.R."/>
            <person name="van den Broek M."/>
            <person name="Brouwers N."/>
            <person name="de la Torre Cortes P."/>
            <person name="Kuijpers N.G.A."/>
            <person name="Daran J.G."/>
            <person name="Abeel T."/>
        </authorList>
    </citation>
    <scope>NUCLEOTIDE SEQUENCE [LARGE SCALE GENOMIC DNA]</scope>
    <source>
        <strain evidence="3 4">CBS 1483</strain>
    </source>
</reference>
<dbReference type="GO" id="GO:0043130">
    <property type="term" value="F:ubiquitin binding"/>
    <property type="evidence" value="ECO:0007669"/>
    <property type="project" value="InterPro"/>
</dbReference>
<dbReference type="SUPFAM" id="SSF46934">
    <property type="entry name" value="UBA-like"/>
    <property type="match status" value="1"/>
</dbReference>
<dbReference type="PROSITE" id="PS51140">
    <property type="entry name" value="CUE"/>
    <property type="match status" value="1"/>
</dbReference>
<dbReference type="InterPro" id="IPR041807">
    <property type="entry name" value="Cue5/Don1_CUE"/>
</dbReference>
<evidence type="ECO:0000313" key="4">
    <source>
        <dbReference type="Proteomes" id="UP000501346"/>
    </source>
</evidence>
<feature type="region of interest" description="Disordered" evidence="1">
    <location>
        <begin position="344"/>
        <end position="426"/>
    </location>
</feature>
<dbReference type="Pfam" id="PF02845">
    <property type="entry name" value="CUE"/>
    <property type="match status" value="1"/>
</dbReference>
<feature type="region of interest" description="Disordered" evidence="1">
    <location>
        <begin position="185"/>
        <end position="262"/>
    </location>
</feature>